<dbReference type="EMBL" id="RIAS01000008">
    <property type="protein sequence ID" value="KAA8785442.1"/>
    <property type="molecule type" value="Genomic_DNA"/>
</dbReference>
<dbReference type="RefSeq" id="WP_123065218.1">
    <property type="nucleotide sequence ID" value="NZ_RIAS01000008.1"/>
</dbReference>
<evidence type="ECO:0000313" key="3">
    <source>
        <dbReference type="Proteomes" id="UP000323664"/>
    </source>
</evidence>
<comment type="caution">
    <text evidence="2">The sequence shown here is derived from an EMBL/GenBank/DDBJ whole genome shotgun (WGS) entry which is preliminary data.</text>
</comment>
<evidence type="ECO:0000259" key="1">
    <source>
        <dbReference type="Pfam" id="PF01764"/>
    </source>
</evidence>
<protein>
    <recommendedName>
        <fullName evidence="1">Fungal lipase-type domain-containing protein</fullName>
    </recommendedName>
</protein>
<accession>A0A5M9WV72</accession>
<dbReference type="OrthoDB" id="6450827at2"/>
<reference evidence="2 3" key="1">
    <citation type="journal article" date="2019" name="J. Ind. Microbiol. Biotechnol.">
        <title>Paenibacillus amylolyticus 27C64 has a diverse set of carbohydrate-active enzymes and complete pectin deconstruction system.</title>
        <authorList>
            <person name="Keggi C."/>
            <person name="Doran-Peterson J."/>
        </authorList>
    </citation>
    <scope>NUCLEOTIDE SEQUENCE [LARGE SCALE GENOMIC DNA]</scope>
    <source>
        <strain evidence="2 3">27C64</strain>
    </source>
</reference>
<dbReference type="Gene3D" id="3.40.50.1820">
    <property type="entry name" value="alpha/beta hydrolase"/>
    <property type="match status" value="1"/>
</dbReference>
<dbReference type="SUPFAM" id="SSF53474">
    <property type="entry name" value="alpha/beta-Hydrolases"/>
    <property type="match status" value="1"/>
</dbReference>
<feature type="domain" description="Fungal lipase-type" evidence="1">
    <location>
        <begin position="140"/>
        <end position="173"/>
    </location>
</feature>
<name>A0A5M9WV72_PAEAM</name>
<proteinExistence type="predicted"/>
<dbReference type="Pfam" id="PF01764">
    <property type="entry name" value="Lipase_3"/>
    <property type="match status" value="1"/>
</dbReference>
<dbReference type="AlphaFoldDB" id="A0A5M9WV72"/>
<sequence length="482" mass="55090">MTYINDKTYWTIADEVYKRDLPSNGYKNENLPGWTIVEPEGAMLHDTNGSGFDATVFYNEEHNQVIIGYRGTEPPDRPIWSVLTDWETDLSDVVGNRAKNLEKTHNYMERHKEEIASLPLHQQLPFIQEESRYQNNQFVQAMNLFEKVKKEYPTADISTTGHSLGGAQAEYVAIRNGVSSTSYNPPSIVHLLPDDLQEKVQNGDYLKTNVAYVHPGDTVGSGVKNADQHVGSTYYINSTFEEANRYETIPIFLPKRRETWWEQALFGNKWSTEFIRVPSISGEQSALSKFLDSMLVGQKAHSMDHFSFDENGNISNPLYTLDGRRVDGQPRVENYSEMMKAREKLKAEMNKLYEEHGPVVRESLSKLVTAVTGIHSVDMNRQNTAYYVGDRHRSTIQLTPEELAHASRQMRNSLLDFASDTNSSIQMFQAYISTSESQSFNSIAHDATAMLDRINRWYQESITDIADYIEQKRQDFVLADQS</sequence>
<gene>
    <name evidence="2" type="ORF">EC604_16490</name>
</gene>
<dbReference type="GO" id="GO:0006629">
    <property type="term" value="P:lipid metabolic process"/>
    <property type="evidence" value="ECO:0007669"/>
    <property type="project" value="InterPro"/>
</dbReference>
<organism evidence="2 3">
    <name type="scientific">Paenibacillus amylolyticus</name>
    <dbReference type="NCBI Taxonomy" id="1451"/>
    <lineage>
        <taxon>Bacteria</taxon>
        <taxon>Bacillati</taxon>
        <taxon>Bacillota</taxon>
        <taxon>Bacilli</taxon>
        <taxon>Bacillales</taxon>
        <taxon>Paenibacillaceae</taxon>
        <taxon>Paenibacillus</taxon>
    </lineage>
</organism>
<evidence type="ECO:0000313" key="2">
    <source>
        <dbReference type="EMBL" id="KAA8785442.1"/>
    </source>
</evidence>
<dbReference type="Proteomes" id="UP000323664">
    <property type="component" value="Unassembled WGS sequence"/>
</dbReference>
<dbReference type="InterPro" id="IPR029058">
    <property type="entry name" value="AB_hydrolase_fold"/>
</dbReference>
<dbReference type="InterPro" id="IPR002921">
    <property type="entry name" value="Fungal_lipase-type"/>
</dbReference>